<dbReference type="AlphaFoldDB" id="A0A3M8DWI0"/>
<evidence type="ECO:0000313" key="2">
    <source>
        <dbReference type="Proteomes" id="UP000271031"/>
    </source>
</evidence>
<sequence length="183" mass="20938">MFHPTVFDNLKVVLEGAVYDADFDNVIFVTGRNDLADLAAFHRSFQIEFCLADDVLIDPADKVMAYVKLKTSLADIASEQLEKSLTDHIGCTICITFKMRVREVVRETEAIDAILNEIWGNRPQISQQLMAPIDSGSRQWPPEQFEDTITLDFLRKIDEGNIQDMRDLLDHCFLSMKKLKELL</sequence>
<gene>
    <name evidence="1" type="ORF">EDM56_00955</name>
</gene>
<reference evidence="1 2" key="1">
    <citation type="submission" date="2018-10" db="EMBL/GenBank/DDBJ databases">
        <title>Phylogenomics of Brevibacillus.</title>
        <authorList>
            <person name="Dunlap C."/>
        </authorList>
    </citation>
    <scope>NUCLEOTIDE SEQUENCE [LARGE SCALE GENOMIC DNA]</scope>
    <source>
        <strain evidence="1 2">JCM 15716</strain>
    </source>
</reference>
<comment type="caution">
    <text evidence="1">The sequence shown here is derived from an EMBL/GenBank/DDBJ whole genome shotgun (WGS) entry which is preliminary data.</text>
</comment>
<evidence type="ECO:0000313" key="1">
    <source>
        <dbReference type="EMBL" id="RNB92543.1"/>
    </source>
</evidence>
<keyword evidence="2" id="KW-1185">Reference proteome</keyword>
<dbReference type="OrthoDB" id="2964978at2"/>
<accession>A0A3M8DWI0</accession>
<protein>
    <submittedName>
        <fullName evidence="1">Uncharacterized protein</fullName>
    </submittedName>
</protein>
<proteinExistence type="predicted"/>
<dbReference type="EMBL" id="RHHQ01000003">
    <property type="protein sequence ID" value="RNB92543.1"/>
    <property type="molecule type" value="Genomic_DNA"/>
</dbReference>
<dbReference type="RefSeq" id="WP_122916248.1">
    <property type="nucleotide sequence ID" value="NZ_RHHQ01000003.1"/>
</dbReference>
<organism evidence="1 2">
    <name type="scientific">Brevibacillus fluminis</name>
    <dbReference type="NCBI Taxonomy" id="511487"/>
    <lineage>
        <taxon>Bacteria</taxon>
        <taxon>Bacillati</taxon>
        <taxon>Bacillota</taxon>
        <taxon>Bacilli</taxon>
        <taxon>Bacillales</taxon>
        <taxon>Paenibacillaceae</taxon>
        <taxon>Brevibacillus</taxon>
    </lineage>
</organism>
<name>A0A3M8DWI0_9BACL</name>
<dbReference type="Proteomes" id="UP000271031">
    <property type="component" value="Unassembled WGS sequence"/>
</dbReference>